<dbReference type="InterPro" id="IPR005467">
    <property type="entry name" value="His_kinase_dom"/>
</dbReference>
<proteinExistence type="predicted"/>
<feature type="region of interest" description="Disordered" evidence="15">
    <location>
        <begin position="1"/>
        <end position="28"/>
    </location>
</feature>
<dbReference type="CDD" id="cd00075">
    <property type="entry name" value="HATPase"/>
    <property type="match status" value="1"/>
</dbReference>
<evidence type="ECO:0000256" key="8">
    <source>
        <dbReference type="ARBA" id="ARBA00022741"/>
    </source>
</evidence>
<evidence type="ECO:0000256" key="5">
    <source>
        <dbReference type="ARBA" id="ARBA00022553"/>
    </source>
</evidence>
<keyword evidence="4" id="KW-1003">Cell membrane</keyword>
<dbReference type="NCBIfam" id="NF040691">
    <property type="entry name" value="MtrAB_MtrB"/>
    <property type="match status" value="1"/>
</dbReference>
<dbReference type="EC" id="2.7.13.3" evidence="3"/>
<evidence type="ECO:0000256" key="1">
    <source>
        <dbReference type="ARBA" id="ARBA00000085"/>
    </source>
</evidence>
<evidence type="ECO:0000256" key="14">
    <source>
        <dbReference type="ARBA" id="ARBA00035305"/>
    </source>
</evidence>
<dbReference type="SMART" id="SM00304">
    <property type="entry name" value="HAMP"/>
    <property type="match status" value="1"/>
</dbReference>
<feature type="region of interest" description="Disordered" evidence="15">
    <location>
        <begin position="118"/>
        <end position="141"/>
    </location>
</feature>
<feature type="region of interest" description="Disordered" evidence="15">
    <location>
        <begin position="555"/>
        <end position="606"/>
    </location>
</feature>
<evidence type="ECO:0000256" key="4">
    <source>
        <dbReference type="ARBA" id="ARBA00022475"/>
    </source>
</evidence>
<sequence>MSGDSAASAPGQPGIRAERPVGRKSSGSRWGRLLEGGLLQGGVQGSPVLRLFMRWVRRPLLPVMRLWRRNIQLRIVVTTLLMSLSVVLLLGFVVIGQVRNGLLDAKVKASQSQATGGFTAAEQKADDEASAAGNDADPNGDRVQNVVEWMTTLVNSLSSGGQGAFDVVTLSPASADGDAGGLGPRVSGGVQWDLSVPVELRERVDDGTGAVQSYTRIHYYNGQESQPGLIIGKQVNDPNNKPYQLYYLFPLTQEEKSLSLVKGTLATAGLFVVVLLGAIAWLVVRQVVTPVRMAAGIAERLSAGRLQERMKVSGEDDIARLGEAFNKMAQNLQLKIQQLEDLSRMQRRFVSDVSHELRTPLTTVRMAADVIHDARVDFDPVTARSAELLADQLDRFESLLADLLEISRFDAGAAALEAEPIDLREVVRKVVSGAEPLAERKSTRIRVLGDQQPVVAEADARRVERVLRNLVVNAVEHGEGKDVVVKLAAAGGAVAVAVRDYGVGLKPGEATRVFSRFWRADPARARTTGGTGLGLSIALEDARLHGGWLQAWGEPGGGSQFRLTLPRTADEPLRGSPIPLEPKDSRRNRGLDGAGPPLGGGGKLATVPVQAGEHGAARTAIGPRPGAGPAPTADPTALPGNGARVVPRPGVPSAAPPQAPPARRSDEDAGRAGERPAESDAERQHEQGEAFRGR</sequence>
<evidence type="ECO:0000256" key="3">
    <source>
        <dbReference type="ARBA" id="ARBA00012438"/>
    </source>
</evidence>
<keyword evidence="12" id="KW-0902">Two-component regulatory system</keyword>
<feature type="compositionally biased region" description="Basic and acidic residues" evidence="15">
    <location>
        <begin position="581"/>
        <end position="590"/>
    </location>
</feature>
<evidence type="ECO:0000256" key="12">
    <source>
        <dbReference type="ARBA" id="ARBA00023012"/>
    </source>
</evidence>
<evidence type="ECO:0000256" key="11">
    <source>
        <dbReference type="ARBA" id="ARBA00022989"/>
    </source>
</evidence>
<evidence type="ECO:0000259" key="17">
    <source>
        <dbReference type="PROSITE" id="PS50109"/>
    </source>
</evidence>
<keyword evidence="13 16" id="KW-0472">Membrane</keyword>
<dbReference type="InterPro" id="IPR004358">
    <property type="entry name" value="Sig_transdc_His_kin-like_C"/>
</dbReference>
<dbReference type="CDD" id="cd00082">
    <property type="entry name" value="HisKA"/>
    <property type="match status" value="1"/>
</dbReference>
<dbReference type="Pfam" id="PF00672">
    <property type="entry name" value="HAMP"/>
    <property type="match status" value="1"/>
</dbReference>
<comment type="subcellular location">
    <subcellularLocation>
        <location evidence="2">Cell membrane</location>
        <topology evidence="2">Multi-pass membrane protein</topology>
    </subcellularLocation>
</comment>
<dbReference type="PANTHER" id="PTHR43547:SF2">
    <property type="entry name" value="HYBRID SIGNAL TRANSDUCTION HISTIDINE KINASE C"/>
    <property type="match status" value="1"/>
</dbReference>
<evidence type="ECO:0000256" key="16">
    <source>
        <dbReference type="SAM" id="Phobius"/>
    </source>
</evidence>
<evidence type="ECO:0000256" key="13">
    <source>
        <dbReference type="ARBA" id="ARBA00023136"/>
    </source>
</evidence>
<feature type="compositionally biased region" description="Low complexity" evidence="15">
    <location>
        <begin position="618"/>
        <end position="640"/>
    </location>
</feature>
<keyword evidence="6" id="KW-0808">Transferase</keyword>
<dbReference type="PRINTS" id="PR00344">
    <property type="entry name" value="BCTRLSENSOR"/>
</dbReference>
<feature type="compositionally biased region" description="Basic and acidic residues" evidence="15">
    <location>
        <begin position="663"/>
        <end position="694"/>
    </location>
</feature>
<feature type="transmembrane region" description="Helical" evidence="16">
    <location>
        <begin position="73"/>
        <end position="96"/>
    </location>
</feature>
<dbReference type="RefSeq" id="WP_086762026.1">
    <property type="nucleotide sequence ID" value="NZ_JAGJBZ010000006.1"/>
</dbReference>
<dbReference type="SMART" id="SM00387">
    <property type="entry name" value="HATPase_c"/>
    <property type="match status" value="1"/>
</dbReference>
<keyword evidence="7 16" id="KW-0812">Transmembrane</keyword>
<name>A0ABU4KZ21_9ACTN</name>
<dbReference type="CDD" id="cd06225">
    <property type="entry name" value="HAMP"/>
    <property type="match status" value="1"/>
</dbReference>
<dbReference type="Pfam" id="PF02518">
    <property type="entry name" value="HATPase_c"/>
    <property type="match status" value="1"/>
</dbReference>
<dbReference type="PROSITE" id="PS50109">
    <property type="entry name" value="HIS_KIN"/>
    <property type="match status" value="1"/>
</dbReference>
<dbReference type="PANTHER" id="PTHR43547">
    <property type="entry name" value="TWO-COMPONENT HISTIDINE KINASE"/>
    <property type="match status" value="1"/>
</dbReference>
<keyword evidence="8" id="KW-0547">Nucleotide-binding</keyword>
<dbReference type="InterPro" id="IPR036890">
    <property type="entry name" value="HATPase_C_sf"/>
</dbReference>
<evidence type="ECO:0000313" key="20">
    <source>
        <dbReference type="Proteomes" id="UP001271723"/>
    </source>
</evidence>
<dbReference type="SMART" id="SM00388">
    <property type="entry name" value="HisKA"/>
    <property type="match status" value="1"/>
</dbReference>
<comment type="caution">
    <text evidence="19">The sequence shown here is derived from an EMBL/GenBank/DDBJ whole genome shotgun (WGS) entry which is preliminary data.</text>
</comment>
<dbReference type="Gene3D" id="3.30.565.10">
    <property type="entry name" value="Histidine kinase-like ATPase, C-terminal domain"/>
    <property type="match status" value="1"/>
</dbReference>
<keyword evidence="11 16" id="KW-1133">Transmembrane helix</keyword>
<dbReference type="GO" id="GO:0016301">
    <property type="term" value="F:kinase activity"/>
    <property type="evidence" value="ECO:0007669"/>
    <property type="project" value="UniProtKB-KW"/>
</dbReference>
<keyword evidence="20" id="KW-1185">Reference proteome</keyword>
<evidence type="ECO:0000313" key="19">
    <source>
        <dbReference type="EMBL" id="MDX2908642.1"/>
    </source>
</evidence>
<dbReference type="SUPFAM" id="SSF47384">
    <property type="entry name" value="Homodimeric domain of signal transducing histidine kinase"/>
    <property type="match status" value="1"/>
</dbReference>
<feature type="region of interest" description="Disordered" evidence="15">
    <location>
        <begin position="618"/>
        <end position="694"/>
    </location>
</feature>
<evidence type="ECO:0000256" key="9">
    <source>
        <dbReference type="ARBA" id="ARBA00022777"/>
    </source>
</evidence>
<dbReference type="SUPFAM" id="SSF55874">
    <property type="entry name" value="ATPase domain of HSP90 chaperone/DNA topoisomerase II/histidine kinase"/>
    <property type="match status" value="1"/>
</dbReference>
<feature type="domain" description="HAMP" evidence="18">
    <location>
        <begin position="285"/>
        <end position="337"/>
    </location>
</feature>
<evidence type="ECO:0000259" key="18">
    <source>
        <dbReference type="PROSITE" id="PS50885"/>
    </source>
</evidence>
<dbReference type="InterPro" id="IPR003594">
    <property type="entry name" value="HATPase_dom"/>
</dbReference>
<dbReference type="Gene3D" id="6.10.340.10">
    <property type="match status" value="1"/>
</dbReference>
<dbReference type="Proteomes" id="UP001271723">
    <property type="component" value="Unassembled WGS sequence"/>
</dbReference>
<evidence type="ECO:0000256" key="6">
    <source>
        <dbReference type="ARBA" id="ARBA00022679"/>
    </source>
</evidence>
<gene>
    <name evidence="19" type="primary">mtrB</name>
    <name evidence="19" type="ORF">PV517_08000</name>
</gene>
<comment type="catalytic activity">
    <reaction evidence="1">
        <text>ATP + protein L-histidine = ADP + protein N-phospho-L-histidine.</text>
        <dbReference type="EC" id="2.7.13.3"/>
    </reaction>
</comment>
<protein>
    <recommendedName>
        <fullName evidence="14">Sensor histidine kinase MtrB</fullName>
        <ecNumber evidence="3">2.7.13.3</ecNumber>
    </recommendedName>
</protein>
<evidence type="ECO:0000256" key="7">
    <source>
        <dbReference type="ARBA" id="ARBA00022692"/>
    </source>
</evidence>
<dbReference type="InterPro" id="IPR003661">
    <property type="entry name" value="HisK_dim/P_dom"/>
</dbReference>
<reference evidence="19 20" key="1">
    <citation type="journal article" date="2023" name="Microb. Genom.">
        <title>Mesoterricola silvestris gen. nov., sp. nov., Mesoterricola sediminis sp. nov., Geothrix oryzae sp. nov., Geothrix edaphica sp. nov., Geothrix rubra sp. nov., and Geothrix limicola sp. nov., six novel members of Acidobacteriota isolated from soils.</title>
        <authorList>
            <person name="Weisberg A.J."/>
            <person name="Pearce E."/>
            <person name="Kramer C.G."/>
            <person name="Chang J.H."/>
            <person name="Clarke C.R."/>
        </authorList>
    </citation>
    <scope>NUCLEOTIDE SEQUENCE [LARGE SCALE GENOMIC DNA]</scope>
    <source>
        <strain evidence="19 20">NRRL_B-2795</strain>
    </source>
</reference>
<feature type="domain" description="Histidine kinase" evidence="17">
    <location>
        <begin position="352"/>
        <end position="569"/>
    </location>
</feature>
<keyword evidence="10" id="KW-0067">ATP-binding</keyword>
<accession>A0ABU4KZ21</accession>
<dbReference type="PROSITE" id="PS50885">
    <property type="entry name" value="HAMP"/>
    <property type="match status" value="1"/>
</dbReference>
<dbReference type="SUPFAM" id="SSF158472">
    <property type="entry name" value="HAMP domain-like"/>
    <property type="match status" value="1"/>
</dbReference>
<evidence type="ECO:0000256" key="2">
    <source>
        <dbReference type="ARBA" id="ARBA00004651"/>
    </source>
</evidence>
<keyword evidence="5" id="KW-0597">Phosphoprotein</keyword>
<dbReference type="InterPro" id="IPR036097">
    <property type="entry name" value="HisK_dim/P_sf"/>
</dbReference>
<keyword evidence="9 19" id="KW-0418">Kinase</keyword>
<feature type="compositionally biased region" description="Gly residues" evidence="15">
    <location>
        <begin position="592"/>
        <end position="603"/>
    </location>
</feature>
<dbReference type="InterPro" id="IPR003660">
    <property type="entry name" value="HAMP_dom"/>
</dbReference>
<dbReference type="Gene3D" id="1.10.287.130">
    <property type="match status" value="1"/>
</dbReference>
<evidence type="ECO:0000256" key="15">
    <source>
        <dbReference type="SAM" id="MobiDB-lite"/>
    </source>
</evidence>
<evidence type="ECO:0000256" key="10">
    <source>
        <dbReference type="ARBA" id="ARBA00022840"/>
    </source>
</evidence>
<dbReference type="EMBL" id="JARAVY010000003">
    <property type="protein sequence ID" value="MDX2908642.1"/>
    <property type="molecule type" value="Genomic_DNA"/>
</dbReference>
<organism evidence="19 20">
    <name type="scientific">Streptomyces griseiscabiei</name>
    <dbReference type="NCBI Taxonomy" id="2993540"/>
    <lineage>
        <taxon>Bacteria</taxon>
        <taxon>Bacillati</taxon>
        <taxon>Actinomycetota</taxon>
        <taxon>Actinomycetes</taxon>
        <taxon>Kitasatosporales</taxon>
        <taxon>Streptomycetaceae</taxon>
        <taxon>Streptomyces</taxon>
    </lineage>
</organism>
<dbReference type="Pfam" id="PF00512">
    <property type="entry name" value="HisKA"/>
    <property type="match status" value="1"/>
</dbReference>
<dbReference type="InterPro" id="IPR047669">
    <property type="entry name" value="MtrAB_MtrB"/>
</dbReference>